<comment type="similarity">
    <text evidence="1 2">Belongs to the UPF0251 family.</text>
</comment>
<proteinExistence type="inferred from homology"/>
<protein>
    <recommendedName>
        <fullName evidence="2">UPF0251 protein H8E80_09140</fullName>
    </recommendedName>
</protein>
<accession>A0A8J6N9I0</accession>
<organism evidence="3 4">
    <name type="scientific">Candidatus Desulfaltia bathyphila</name>
    <dbReference type="NCBI Taxonomy" id="2841697"/>
    <lineage>
        <taxon>Bacteria</taxon>
        <taxon>Pseudomonadati</taxon>
        <taxon>Thermodesulfobacteriota</taxon>
        <taxon>Desulfobacteria</taxon>
        <taxon>Desulfobacterales</taxon>
        <taxon>Desulfobacterales incertae sedis</taxon>
        <taxon>Candidatus Desulfaltia</taxon>
    </lineage>
</organism>
<reference evidence="3 4" key="1">
    <citation type="submission" date="2020-08" db="EMBL/GenBank/DDBJ databases">
        <title>Bridging the membrane lipid divide: bacteria of the FCB group superphylum have the potential to synthesize archaeal ether lipids.</title>
        <authorList>
            <person name="Villanueva L."/>
            <person name="Von Meijenfeldt F.A.B."/>
            <person name="Westbye A.B."/>
            <person name="Yadav S."/>
            <person name="Hopmans E.C."/>
            <person name="Dutilh B.E."/>
            <person name="Sinninghe Damste J.S."/>
        </authorList>
    </citation>
    <scope>NUCLEOTIDE SEQUENCE [LARGE SCALE GENOMIC DNA]</scope>
    <source>
        <strain evidence="3">NIOZ-UU82</strain>
    </source>
</reference>
<dbReference type="HAMAP" id="MF_00674">
    <property type="entry name" value="UPF0251"/>
    <property type="match status" value="1"/>
</dbReference>
<dbReference type="InterPro" id="IPR002852">
    <property type="entry name" value="UPF0251"/>
</dbReference>
<dbReference type="Pfam" id="PF02001">
    <property type="entry name" value="DUF134"/>
    <property type="match status" value="1"/>
</dbReference>
<evidence type="ECO:0000313" key="4">
    <source>
        <dbReference type="Proteomes" id="UP000603545"/>
    </source>
</evidence>
<dbReference type="AlphaFoldDB" id="A0A8J6N9I0"/>
<dbReference type="EMBL" id="JACNLL010000083">
    <property type="protein sequence ID" value="MBC8200186.1"/>
    <property type="molecule type" value="Genomic_DNA"/>
</dbReference>
<dbReference type="Proteomes" id="UP000603545">
    <property type="component" value="Unassembled WGS sequence"/>
</dbReference>
<gene>
    <name evidence="3" type="ORF">H8E80_09140</name>
</gene>
<evidence type="ECO:0000256" key="2">
    <source>
        <dbReference type="HAMAP-Rule" id="MF_00674"/>
    </source>
</evidence>
<name>A0A8J6N9I0_9BACT</name>
<evidence type="ECO:0000313" key="3">
    <source>
        <dbReference type="EMBL" id="MBC8200186.1"/>
    </source>
</evidence>
<comment type="caution">
    <text evidence="3">The sequence shown here is derived from an EMBL/GenBank/DDBJ whole genome shotgun (WGS) entry which is preliminary data.</text>
</comment>
<sequence>MPRPKKPRFVSGYPMIGAFVPEGMPISGEVFLSVEGMEAIRLTDFESLDQDSAAKMMEVSRQTYGRILSEARSIVAGALVTGKALRIKGGMYEFRGQRRRRCRRRGGR</sequence>
<evidence type="ECO:0000256" key="1">
    <source>
        <dbReference type="ARBA" id="ARBA00009350"/>
    </source>
</evidence>
<dbReference type="PANTHER" id="PTHR37478">
    <property type="match status" value="1"/>
</dbReference>
<dbReference type="PANTHER" id="PTHR37478:SF2">
    <property type="entry name" value="UPF0251 PROTEIN TK0562"/>
    <property type="match status" value="1"/>
</dbReference>